<dbReference type="GO" id="GO:0008569">
    <property type="term" value="F:minus-end-directed microtubule motor activity"/>
    <property type="evidence" value="ECO:0007669"/>
    <property type="project" value="InterPro"/>
</dbReference>
<dbReference type="Gene3D" id="1.10.8.720">
    <property type="entry name" value="Region D6 of dynein motor"/>
    <property type="match status" value="1"/>
</dbReference>
<dbReference type="InterPro" id="IPR043160">
    <property type="entry name" value="Dynein_C_barrel"/>
</dbReference>
<feature type="domain" description="Dynein heavy chain AAA lid" evidence="2">
    <location>
        <begin position="312"/>
        <end position="361"/>
    </location>
</feature>
<dbReference type="PANTHER" id="PTHR22878">
    <property type="entry name" value="DYNEIN HEAVY CHAIN 6, AXONEMAL-LIKE-RELATED"/>
    <property type="match status" value="1"/>
</dbReference>
<keyword evidence="5" id="KW-1185">Reference proteome</keyword>
<reference evidence="4" key="1">
    <citation type="submission" date="2025-08" db="UniProtKB">
        <authorList>
            <consortium name="Ensembl"/>
        </authorList>
    </citation>
    <scope>IDENTIFICATION</scope>
</reference>
<dbReference type="Proteomes" id="UP000261380">
    <property type="component" value="Unplaced"/>
</dbReference>
<dbReference type="GeneTree" id="ENSGT00940000154642"/>
<accession>A0A3B5MHU6</accession>
<evidence type="ECO:0000259" key="2">
    <source>
        <dbReference type="Pfam" id="PF18198"/>
    </source>
</evidence>
<dbReference type="PANTHER" id="PTHR22878:SF63">
    <property type="entry name" value="DYNEIN AXONEMAL HEAVY CHAIN 10"/>
    <property type="match status" value="1"/>
</dbReference>
<dbReference type="InterPro" id="IPR041658">
    <property type="entry name" value="AAA_lid_11"/>
</dbReference>
<sequence>MTDMALVNSMYQYSLASYLKVFDMSLRKARPDSSLLKRLENIINTLTYNVYNYGCTAPIHNKCCLKALYKKVISVQSQQIALSVTNEFYHHYVFFFLSQWYDLDAPEQAPFPMKYKKNLSAFQKLLLLRCFRVDRVFRGVTDYVTGVMGEKYVQPPVISFASIYEHSTASSPIVFILSPGSDPASDLMKLAESSGFGGSKFKFLAMGQGQDKVALDLLDKAATRGQWLMLQNCHLLVKWLKELEKALERITKPNPNFRLWITTNPIKDFPIGILQNSLKVVTEPPNGLKLNMRATYSKISHDSLSACDHPVFKSLVYVLAFFHAVVQERRKYGKIGWNVSYDFSDSDFFVSGARLTVSLTGTLTSLQSLLFLYYVLKCWCLMCESCVWQVHDGEPKIMWLSGLHIPESYLTALVQAACRKNGWPLDLSTLYTEVTQFRSEDEIMDRPRKGCFVSGLYLEGADWDIENNCLMKSKPKDLVVELPILRIIPIETCHLRLQVTPVYTTSMRRNAMGVGLVFEADLSTTLHLSHWILQGVCLCLNTD</sequence>
<feature type="domain" description="Dynein heavy chain region D6 P-loop" evidence="1">
    <location>
        <begin position="169"/>
        <end position="281"/>
    </location>
</feature>
<reference evidence="4" key="2">
    <citation type="submission" date="2025-09" db="UniProtKB">
        <authorList>
            <consortium name="Ensembl"/>
        </authorList>
    </citation>
    <scope>IDENTIFICATION</scope>
</reference>
<dbReference type="Pfam" id="PF18199">
    <property type="entry name" value="Dynein_C"/>
    <property type="match status" value="1"/>
</dbReference>
<dbReference type="Ensembl" id="ENSXCOT00000023478.1">
    <property type="protein sequence ID" value="ENSXCOP00000023200.1"/>
    <property type="gene ID" value="ENSXCOG00000017327.1"/>
</dbReference>
<evidence type="ECO:0000313" key="4">
    <source>
        <dbReference type="Ensembl" id="ENSXCOP00000023200.1"/>
    </source>
</evidence>
<dbReference type="Pfam" id="PF03028">
    <property type="entry name" value="Dynein_heavy"/>
    <property type="match status" value="1"/>
</dbReference>
<dbReference type="AlphaFoldDB" id="A0A3B5MHU6"/>
<dbReference type="InterPro" id="IPR042219">
    <property type="entry name" value="AAA_lid_11_sf"/>
</dbReference>
<dbReference type="InterPro" id="IPR027417">
    <property type="entry name" value="P-loop_NTPase"/>
</dbReference>
<evidence type="ECO:0000259" key="1">
    <source>
        <dbReference type="Pfam" id="PF03028"/>
    </source>
</evidence>
<dbReference type="InterPro" id="IPR026983">
    <property type="entry name" value="DHC"/>
</dbReference>
<proteinExistence type="predicted"/>
<dbReference type="GO" id="GO:0051959">
    <property type="term" value="F:dynein light intermediate chain binding"/>
    <property type="evidence" value="ECO:0007669"/>
    <property type="project" value="InterPro"/>
</dbReference>
<dbReference type="Gene3D" id="1.10.8.1220">
    <property type="match status" value="1"/>
</dbReference>
<dbReference type="Pfam" id="PF18198">
    <property type="entry name" value="AAA_lid_11"/>
    <property type="match status" value="1"/>
</dbReference>
<dbReference type="Gene3D" id="3.40.50.300">
    <property type="entry name" value="P-loop containing nucleotide triphosphate hydrolases"/>
    <property type="match status" value="1"/>
</dbReference>
<organism evidence="4 5">
    <name type="scientific">Xiphophorus couchianus</name>
    <name type="common">Monterrey platyfish</name>
    <dbReference type="NCBI Taxonomy" id="32473"/>
    <lineage>
        <taxon>Eukaryota</taxon>
        <taxon>Metazoa</taxon>
        <taxon>Chordata</taxon>
        <taxon>Craniata</taxon>
        <taxon>Vertebrata</taxon>
        <taxon>Euteleostomi</taxon>
        <taxon>Actinopterygii</taxon>
        <taxon>Neopterygii</taxon>
        <taxon>Teleostei</taxon>
        <taxon>Neoteleostei</taxon>
        <taxon>Acanthomorphata</taxon>
        <taxon>Ovalentaria</taxon>
        <taxon>Atherinomorphae</taxon>
        <taxon>Cyprinodontiformes</taxon>
        <taxon>Poeciliidae</taxon>
        <taxon>Poeciliinae</taxon>
        <taxon>Xiphophorus</taxon>
    </lineage>
</organism>
<dbReference type="InterPro" id="IPR004273">
    <property type="entry name" value="Dynein_heavy_D6_P-loop"/>
</dbReference>
<evidence type="ECO:0000259" key="3">
    <source>
        <dbReference type="Pfam" id="PF18199"/>
    </source>
</evidence>
<protein>
    <recommendedName>
        <fullName evidence="6">Dynein heavy chain region D6 P-loop domain-containing protein</fullName>
    </recommendedName>
</protein>
<feature type="domain" description="Dynein heavy chain C-terminal" evidence="3">
    <location>
        <begin position="388"/>
        <end position="540"/>
    </location>
</feature>
<dbReference type="GO" id="GO:0045505">
    <property type="term" value="F:dynein intermediate chain binding"/>
    <property type="evidence" value="ECO:0007669"/>
    <property type="project" value="InterPro"/>
</dbReference>
<dbReference type="InterPro" id="IPR041228">
    <property type="entry name" value="Dynein_C"/>
</dbReference>
<dbReference type="Gene3D" id="3.10.490.20">
    <property type="match status" value="1"/>
</dbReference>
<evidence type="ECO:0000313" key="5">
    <source>
        <dbReference type="Proteomes" id="UP000261380"/>
    </source>
</evidence>
<evidence type="ECO:0008006" key="6">
    <source>
        <dbReference type="Google" id="ProtNLM"/>
    </source>
</evidence>
<dbReference type="GO" id="GO:0007018">
    <property type="term" value="P:microtubule-based movement"/>
    <property type="evidence" value="ECO:0007669"/>
    <property type="project" value="InterPro"/>
</dbReference>
<dbReference type="GO" id="GO:0030286">
    <property type="term" value="C:dynein complex"/>
    <property type="evidence" value="ECO:0007669"/>
    <property type="project" value="InterPro"/>
</dbReference>
<name>A0A3B5MHU6_9TELE</name>